<dbReference type="SUPFAM" id="SSF46955">
    <property type="entry name" value="Putative DNA-binding domain"/>
    <property type="match status" value="1"/>
</dbReference>
<evidence type="ECO:0000313" key="4">
    <source>
        <dbReference type="EMBL" id="QUX22733.1"/>
    </source>
</evidence>
<dbReference type="PANTHER" id="PTHR30204">
    <property type="entry name" value="REDOX-CYCLING DRUG-SENSING TRANSCRIPTIONAL ACTIVATOR SOXR"/>
    <property type="match status" value="1"/>
</dbReference>
<dbReference type="SMART" id="SM00422">
    <property type="entry name" value="HTH_MERR"/>
    <property type="match status" value="1"/>
</dbReference>
<dbReference type="InterPro" id="IPR000551">
    <property type="entry name" value="MerR-type_HTH_dom"/>
</dbReference>
<dbReference type="Pfam" id="PF13411">
    <property type="entry name" value="MerR_1"/>
    <property type="match status" value="1"/>
</dbReference>
<dbReference type="InterPro" id="IPR047057">
    <property type="entry name" value="MerR_fam"/>
</dbReference>
<dbReference type="PROSITE" id="PS50937">
    <property type="entry name" value="HTH_MERR_2"/>
    <property type="match status" value="1"/>
</dbReference>
<gene>
    <name evidence="4" type="ORF">KGD84_31395</name>
</gene>
<protein>
    <submittedName>
        <fullName evidence="4">MerR family transcriptional regulator</fullName>
    </submittedName>
</protein>
<dbReference type="Proteomes" id="UP000676079">
    <property type="component" value="Chromosome"/>
</dbReference>
<organism evidence="4 5">
    <name type="scientific">Nocardiopsis changdeensis</name>
    <dbReference type="NCBI Taxonomy" id="2831969"/>
    <lineage>
        <taxon>Bacteria</taxon>
        <taxon>Bacillati</taxon>
        <taxon>Actinomycetota</taxon>
        <taxon>Actinomycetes</taxon>
        <taxon>Streptosporangiales</taxon>
        <taxon>Nocardiopsidaceae</taxon>
        <taxon>Nocardiopsis</taxon>
    </lineage>
</organism>
<feature type="domain" description="HTH merR-type" evidence="3">
    <location>
        <begin position="1"/>
        <end position="68"/>
    </location>
</feature>
<reference evidence="4 5" key="1">
    <citation type="submission" date="2021-05" db="EMBL/GenBank/DDBJ databases">
        <title>Direct Submission.</title>
        <authorList>
            <person name="Li K."/>
            <person name="Gao J."/>
        </authorList>
    </citation>
    <scope>NUCLEOTIDE SEQUENCE [LARGE SCALE GENOMIC DNA]</scope>
    <source>
        <strain evidence="4 5">Mg02</strain>
    </source>
</reference>
<name>A0ABX8BQQ2_9ACTN</name>
<keyword evidence="5" id="KW-1185">Reference proteome</keyword>
<feature type="region of interest" description="Disordered" evidence="2">
    <location>
        <begin position="117"/>
        <end position="153"/>
    </location>
</feature>
<proteinExistence type="predicted"/>
<dbReference type="Gene3D" id="1.10.1660.10">
    <property type="match status" value="1"/>
</dbReference>
<dbReference type="InterPro" id="IPR009061">
    <property type="entry name" value="DNA-bd_dom_put_sf"/>
</dbReference>
<evidence type="ECO:0000256" key="2">
    <source>
        <dbReference type="SAM" id="MobiDB-lite"/>
    </source>
</evidence>
<dbReference type="PANTHER" id="PTHR30204:SF97">
    <property type="entry name" value="MERR FAMILY REGULATORY PROTEIN"/>
    <property type="match status" value="1"/>
</dbReference>
<accession>A0ABX8BQQ2</accession>
<evidence type="ECO:0000313" key="5">
    <source>
        <dbReference type="Proteomes" id="UP000676079"/>
    </source>
</evidence>
<dbReference type="EMBL" id="CP074133">
    <property type="protein sequence ID" value="QUX22733.1"/>
    <property type="molecule type" value="Genomic_DNA"/>
</dbReference>
<sequence>MRIGELARRTGASPRSLRYYEDQGLLASTRSPGGHREYAEESVERVERIRCLYAAGLNSETVRGILPCMYANEVGEPAPDLIDMFWAERERIEAAIRSLEKTRASLDAVIGEAVAARAATRPPTAPEPVTLTGNGHTDMTPRPGTAGATRRRP</sequence>
<evidence type="ECO:0000256" key="1">
    <source>
        <dbReference type="ARBA" id="ARBA00023125"/>
    </source>
</evidence>
<dbReference type="CDD" id="cd01282">
    <property type="entry name" value="HTH_MerR-like_sg3"/>
    <property type="match status" value="1"/>
</dbReference>
<keyword evidence="1" id="KW-0238">DNA-binding</keyword>
<dbReference type="RefSeq" id="WP_220563949.1">
    <property type="nucleotide sequence ID" value="NZ_CP074133.1"/>
</dbReference>
<evidence type="ECO:0000259" key="3">
    <source>
        <dbReference type="PROSITE" id="PS50937"/>
    </source>
</evidence>
<dbReference type="PRINTS" id="PR00040">
    <property type="entry name" value="HTHMERR"/>
</dbReference>